<dbReference type="Gene3D" id="2.40.50.100">
    <property type="match status" value="1"/>
</dbReference>
<dbReference type="InterPro" id="IPR006143">
    <property type="entry name" value="RND_pump_MFP"/>
</dbReference>
<dbReference type="EMBL" id="JALGRD010000008">
    <property type="protein sequence ID" value="MCJ0974624.1"/>
    <property type="molecule type" value="Genomic_DNA"/>
</dbReference>
<dbReference type="InterPro" id="IPR058625">
    <property type="entry name" value="MdtA-like_BSH"/>
</dbReference>
<dbReference type="SUPFAM" id="SSF111369">
    <property type="entry name" value="HlyD-like secretion proteins"/>
    <property type="match status" value="1"/>
</dbReference>
<dbReference type="Gene3D" id="1.10.287.470">
    <property type="entry name" value="Helix hairpin bin"/>
    <property type="match status" value="1"/>
</dbReference>
<dbReference type="PROSITE" id="PS51257">
    <property type="entry name" value="PROKAR_LIPOPROTEIN"/>
    <property type="match status" value="1"/>
</dbReference>
<evidence type="ECO:0000259" key="3">
    <source>
        <dbReference type="Pfam" id="PF25917"/>
    </source>
</evidence>
<reference evidence="5" key="1">
    <citation type="submission" date="2022-03" db="EMBL/GenBank/DDBJ databases">
        <title>Pseudomonas marianensis sp. nov., a marine bacterium isolated from deep-sea sediments of the Mariana Trench.</title>
        <authorList>
            <person name="Wei Y."/>
        </authorList>
    </citation>
    <scope>NUCLEOTIDE SEQUENCE</scope>
    <source>
        <strain evidence="5">PS1</strain>
    </source>
</reference>
<keyword evidence="6" id="KW-1185">Reference proteome</keyword>
<name>A0A9X1W6R6_9GAMM</name>
<dbReference type="PANTHER" id="PTHR30469">
    <property type="entry name" value="MULTIDRUG RESISTANCE PROTEIN MDTA"/>
    <property type="match status" value="1"/>
</dbReference>
<dbReference type="Pfam" id="PF25917">
    <property type="entry name" value="BSH_RND"/>
    <property type="match status" value="1"/>
</dbReference>
<dbReference type="InterPro" id="IPR058792">
    <property type="entry name" value="Beta-barrel_RND_2"/>
</dbReference>
<dbReference type="Gene3D" id="2.40.420.20">
    <property type="match status" value="1"/>
</dbReference>
<dbReference type="GO" id="GO:1990281">
    <property type="term" value="C:efflux pump complex"/>
    <property type="evidence" value="ECO:0007669"/>
    <property type="project" value="TreeGrafter"/>
</dbReference>
<dbReference type="Pfam" id="PF25954">
    <property type="entry name" value="Beta-barrel_RND_2"/>
    <property type="match status" value="1"/>
</dbReference>
<evidence type="ECO:0000259" key="4">
    <source>
        <dbReference type="Pfam" id="PF25954"/>
    </source>
</evidence>
<sequence>MRSVLSLTLAYLLAACDSASEDDGTNQPASAMRVTVGVAEPAAFGERFSLSGTLTAERQARLSARVDGLVSRVHVDAGAHVEAGQVLLELDPAISRQVLLRTRAEAAEAAASVREAERLVTEAQLLVTHNAIAATELGARTSALALARAAEESARASAREQEEIVARHALPAPFAGVIAEKLAEAGEWVQRGTPVLALVATDRVLLDIRVPQERFGQIDDGAQFRVFADAVGSAPLPARAAARVPVTDPGARAFLLRLLVDDPQGRLLPGTSARAEISLLPTRGTVAISRDALLRQPDGSHSVYVIEDDGDQPVARRRTVQMLYGRNGRVAIVDDSVREGERIVIRGNEALADGQSVEVVER</sequence>
<evidence type="ECO:0000256" key="2">
    <source>
        <dbReference type="ARBA" id="ARBA00023054"/>
    </source>
</evidence>
<gene>
    <name evidence="5" type="ORF">MST27_14730</name>
</gene>
<dbReference type="RefSeq" id="WP_243606699.1">
    <property type="nucleotide sequence ID" value="NZ_JALGRD010000008.1"/>
</dbReference>
<dbReference type="AlphaFoldDB" id="A0A9X1W6R6"/>
<proteinExistence type="inferred from homology"/>
<dbReference type="PANTHER" id="PTHR30469:SF15">
    <property type="entry name" value="HLYD FAMILY OF SECRETION PROTEINS"/>
    <property type="match status" value="1"/>
</dbReference>
<comment type="caution">
    <text evidence="5">The sequence shown here is derived from an EMBL/GenBank/DDBJ whole genome shotgun (WGS) entry which is preliminary data.</text>
</comment>
<evidence type="ECO:0000313" key="6">
    <source>
        <dbReference type="Proteomes" id="UP001139682"/>
    </source>
</evidence>
<feature type="domain" description="CusB-like beta-barrel" evidence="4">
    <location>
        <begin position="206"/>
        <end position="277"/>
    </location>
</feature>
<organism evidence="5 6">
    <name type="scientific">Stutzerimonas marianensis</name>
    <dbReference type="NCBI Taxonomy" id="2929513"/>
    <lineage>
        <taxon>Bacteria</taxon>
        <taxon>Pseudomonadati</taxon>
        <taxon>Pseudomonadota</taxon>
        <taxon>Gammaproteobacteria</taxon>
        <taxon>Pseudomonadales</taxon>
        <taxon>Pseudomonadaceae</taxon>
        <taxon>Stutzerimonas</taxon>
    </lineage>
</organism>
<evidence type="ECO:0000256" key="1">
    <source>
        <dbReference type="ARBA" id="ARBA00009477"/>
    </source>
</evidence>
<dbReference type="GO" id="GO:0015562">
    <property type="term" value="F:efflux transmembrane transporter activity"/>
    <property type="evidence" value="ECO:0007669"/>
    <property type="project" value="TreeGrafter"/>
</dbReference>
<protein>
    <submittedName>
        <fullName evidence="5">Efflux RND transporter periplasmic adaptor subunit</fullName>
    </submittedName>
</protein>
<feature type="domain" description="Multidrug resistance protein MdtA-like barrel-sandwich hybrid" evidence="3">
    <location>
        <begin position="58"/>
        <end position="199"/>
    </location>
</feature>
<comment type="similarity">
    <text evidence="1">Belongs to the membrane fusion protein (MFP) (TC 8.A.1) family.</text>
</comment>
<accession>A0A9X1W6R6</accession>
<dbReference type="NCBIfam" id="TIGR01730">
    <property type="entry name" value="RND_mfp"/>
    <property type="match status" value="1"/>
</dbReference>
<dbReference type="Proteomes" id="UP001139682">
    <property type="component" value="Unassembled WGS sequence"/>
</dbReference>
<keyword evidence="2" id="KW-0175">Coiled coil</keyword>
<evidence type="ECO:0000313" key="5">
    <source>
        <dbReference type="EMBL" id="MCJ0974624.1"/>
    </source>
</evidence>
<dbReference type="Gene3D" id="2.40.30.170">
    <property type="match status" value="1"/>
</dbReference>